<evidence type="ECO:0000256" key="1">
    <source>
        <dbReference type="SAM" id="MobiDB-lite"/>
    </source>
</evidence>
<feature type="region of interest" description="Disordered" evidence="1">
    <location>
        <begin position="80"/>
        <end position="199"/>
    </location>
</feature>
<feature type="region of interest" description="Disordered" evidence="1">
    <location>
        <begin position="1"/>
        <end position="57"/>
    </location>
</feature>
<name>A0A4U5JEP0_9EURY</name>
<evidence type="ECO:0000313" key="3">
    <source>
        <dbReference type="Proteomes" id="UP000308037"/>
    </source>
</evidence>
<feature type="compositionally biased region" description="Basic and acidic residues" evidence="1">
    <location>
        <begin position="164"/>
        <end position="177"/>
    </location>
</feature>
<reference evidence="2 3" key="1">
    <citation type="submission" date="2019-04" db="EMBL/GenBank/DDBJ databases">
        <title>Natronomonas sp. F20-122 a newhaloarchaeon isolated from a saline saltern of Isla Bacuta, Huelva, Spain.</title>
        <authorList>
            <person name="Duran-Viseras A."/>
            <person name="Sanchez-Porro C."/>
            <person name="Ventosa A."/>
        </authorList>
    </citation>
    <scope>NUCLEOTIDE SEQUENCE [LARGE SCALE GENOMIC DNA]</scope>
    <source>
        <strain evidence="2 3">F20-122</strain>
    </source>
</reference>
<organism evidence="2 3">
    <name type="scientific">Natronomonas salsuginis</name>
    <dbReference type="NCBI Taxonomy" id="2217661"/>
    <lineage>
        <taxon>Archaea</taxon>
        <taxon>Methanobacteriati</taxon>
        <taxon>Methanobacteriota</taxon>
        <taxon>Stenosarchaea group</taxon>
        <taxon>Halobacteria</taxon>
        <taxon>Halobacteriales</taxon>
        <taxon>Natronomonadaceae</taxon>
        <taxon>Natronomonas</taxon>
    </lineage>
</organism>
<gene>
    <name evidence="2" type="ORF">DM868_06540</name>
</gene>
<comment type="caution">
    <text evidence="2">The sequence shown here is derived from an EMBL/GenBank/DDBJ whole genome shotgun (WGS) entry which is preliminary data.</text>
</comment>
<feature type="compositionally biased region" description="Basic and acidic residues" evidence="1">
    <location>
        <begin position="21"/>
        <end position="56"/>
    </location>
</feature>
<dbReference type="Proteomes" id="UP000308037">
    <property type="component" value="Unassembled WGS sequence"/>
</dbReference>
<feature type="compositionally biased region" description="Basic and acidic residues" evidence="1">
    <location>
        <begin position="120"/>
        <end position="133"/>
    </location>
</feature>
<dbReference type="AlphaFoldDB" id="A0A4U5JEP0"/>
<proteinExistence type="predicted"/>
<dbReference type="RefSeq" id="WP_137276064.1">
    <property type="nucleotide sequence ID" value="NZ_QKNX01000002.1"/>
</dbReference>
<accession>A0A4U5JEP0</accession>
<feature type="compositionally biased region" description="Basic and acidic residues" evidence="1">
    <location>
        <begin position="84"/>
        <end position="111"/>
    </location>
</feature>
<sequence length="199" mass="22287">MNHLGVKPRGTRPAPSVEDEHEQRELQGDGERIGGQGEGERSEEVVGGGRELRDADLVGEAEDLDRKLVGEVVEQFDGRAAALEQREGDREQEKNYDEEGSDRDRRARESPWDTMSDESLSERIEHVRDRDCEKDDLDDVPEDRDRQRPDGDQESGDDMTAPSERGHTSRCLPEHKLVPGKTNADGATSATGILTYHRV</sequence>
<evidence type="ECO:0000313" key="2">
    <source>
        <dbReference type="EMBL" id="TKR26147.1"/>
    </source>
</evidence>
<keyword evidence="3" id="KW-1185">Reference proteome</keyword>
<dbReference type="EMBL" id="QKNX01000002">
    <property type="protein sequence ID" value="TKR26147.1"/>
    <property type="molecule type" value="Genomic_DNA"/>
</dbReference>
<protein>
    <submittedName>
        <fullName evidence="2">Uncharacterized protein</fullName>
    </submittedName>
</protein>